<name>L0ABI3_CALLD</name>
<dbReference type="RefSeq" id="WP_015232308.1">
    <property type="nucleotide sequence ID" value="NC_019791.1"/>
</dbReference>
<keyword evidence="2" id="KW-1185">Reference proteome</keyword>
<organism evidence="1 2">
    <name type="scientific">Caldisphaera lagunensis (strain DSM 15908 / JCM 11604 / ANMR 0165 / IC-154)</name>
    <dbReference type="NCBI Taxonomy" id="1056495"/>
    <lineage>
        <taxon>Archaea</taxon>
        <taxon>Thermoproteota</taxon>
        <taxon>Thermoprotei</taxon>
        <taxon>Acidilobales</taxon>
        <taxon>Caldisphaeraceae</taxon>
        <taxon>Caldisphaera</taxon>
    </lineage>
</organism>
<evidence type="ECO:0000313" key="2">
    <source>
        <dbReference type="Proteomes" id="UP000010469"/>
    </source>
</evidence>
<evidence type="ECO:0000313" key="1">
    <source>
        <dbReference type="EMBL" id="AFZ70410.1"/>
    </source>
</evidence>
<dbReference type="HOGENOM" id="CLU_1574897_0_0_2"/>
<dbReference type="EMBL" id="CP003378">
    <property type="protein sequence ID" value="AFZ70410.1"/>
    <property type="molecule type" value="Genomic_DNA"/>
</dbReference>
<proteinExistence type="predicted"/>
<protein>
    <submittedName>
        <fullName evidence="1">Uncharacterized protein</fullName>
    </submittedName>
</protein>
<dbReference type="InParanoid" id="L0ABI3"/>
<sequence>MLSKGDLSLCPNLIAVSLPNKKSWAFEEISDTIFEKDPNAYILESKYNGVFLIYLKENNIDAIMKNVLAYQHAFLSRIVPVKSCGNDLKYVIENSLLILPKGFIKLIVHLREPLKNVIKENEISDLIISYGYKLTKKSSNALILESIDEIFVSTSGIIRKCGPSCITVY</sequence>
<dbReference type="AlphaFoldDB" id="L0ABI3"/>
<dbReference type="Proteomes" id="UP000010469">
    <property type="component" value="Chromosome"/>
</dbReference>
<gene>
    <name evidence="1" type="ordered locus">Calag_0659</name>
</gene>
<dbReference type="STRING" id="1056495.Calag_0659"/>
<accession>L0ABI3</accession>
<dbReference type="OrthoDB" id="46131at2157"/>
<dbReference type="KEGG" id="clg:Calag_0659"/>
<reference evidence="2" key="1">
    <citation type="submission" date="2012-03" db="EMBL/GenBank/DDBJ databases">
        <title>Complete genome of Caldisphaera lagunensis DSM 15908.</title>
        <authorList>
            <person name="Lucas S."/>
            <person name="Copeland A."/>
            <person name="Lapidus A."/>
            <person name="Glavina del Rio T."/>
            <person name="Dalin E."/>
            <person name="Tice H."/>
            <person name="Bruce D."/>
            <person name="Goodwin L."/>
            <person name="Pitluck S."/>
            <person name="Peters L."/>
            <person name="Mikhailova N."/>
            <person name="Teshima H."/>
            <person name="Kyrpides N."/>
            <person name="Mavromatis K."/>
            <person name="Ivanova N."/>
            <person name="Brettin T."/>
            <person name="Detter J.C."/>
            <person name="Han C."/>
            <person name="Larimer F."/>
            <person name="Land M."/>
            <person name="Hauser L."/>
            <person name="Markowitz V."/>
            <person name="Cheng J.-F."/>
            <person name="Hugenholtz P."/>
            <person name="Woyke T."/>
            <person name="Wu D."/>
            <person name="Spring S."/>
            <person name="Schroeder M."/>
            <person name="Brambilla E."/>
            <person name="Klenk H.-P."/>
            <person name="Eisen J.A."/>
        </authorList>
    </citation>
    <scope>NUCLEOTIDE SEQUENCE [LARGE SCALE GENOMIC DNA]</scope>
    <source>
        <strain evidence="2">DSM 15908 / JCM 11604 / IC-154</strain>
    </source>
</reference>
<dbReference type="GeneID" id="14211919"/>
<dbReference type="eggNOG" id="arCOG00084">
    <property type="taxonomic scope" value="Archaea"/>
</dbReference>